<organism evidence="3">
    <name type="scientific">uncultured bacterium Contigcl_1774</name>
    <dbReference type="NCBI Taxonomy" id="1393661"/>
    <lineage>
        <taxon>Bacteria</taxon>
        <taxon>environmental samples</taxon>
    </lineage>
</organism>
<reference evidence="3" key="1">
    <citation type="journal article" date="2013" name="PLoS ONE">
        <title>Metagenomic insights into the carbohydrate-active enzymes carried by the microorganisms adhering to solid digesta in the rumen of cows.</title>
        <authorList>
            <person name="Wang L."/>
            <person name="Hatem A."/>
            <person name="Catalyurek U.V."/>
            <person name="Morrison M."/>
            <person name="Yu Z."/>
        </authorList>
    </citation>
    <scope>NUCLEOTIDE SEQUENCE</scope>
</reference>
<protein>
    <submittedName>
        <fullName evidence="3">Beta-propeller domains of methanol dehydrogenase type</fullName>
    </submittedName>
</protein>
<accession>W0FRN4</accession>
<proteinExistence type="predicted"/>
<keyword evidence="2" id="KW-0732">Signal</keyword>
<feature type="transmembrane region" description="Helical" evidence="1">
    <location>
        <begin position="163"/>
        <end position="182"/>
    </location>
</feature>
<name>W0FRN4_9BACT</name>
<keyword evidence="1" id="KW-0472">Membrane</keyword>
<evidence type="ECO:0000256" key="2">
    <source>
        <dbReference type="SAM" id="SignalP"/>
    </source>
</evidence>
<keyword evidence="1" id="KW-1133">Transmembrane helix</keyword>
<dbReference type="EMBL" id="KC246869">
    <property type="protein sequence ID" value="AHF26169.1"/>
    <property type="molecule type" value="Genomic_DNA"/>
</dbReference>
<evidence type="ECO:0000256" key="1">
    <source>
        <dbReference type="SAM" id="Phobius"/>
    </source>
</evidence>
<sequence length="254" mass="26294">MKKILAFLLTMLLAVPAFAAAETRTNETTGFTAVLDDSGNLLDAAEYDGVWESMMPITEHCNVGFYTYSGSDTGYVMNKAKAWANDNFPGTCTLFIIDTATRQLAVWSSSSVQKTLTQSKGYTITDNVYKYASRGDYAGCAVSAFNQMYKALNGGNVKGPMRVISNALLAILAAILLAYLFISARMEQEVKVSLPDIVTTTAAGAGAVIAAKTLTRKVRHSSSSGGGGGFHGGGGFGGGGGGGGFGGGGGSHGF</sequence>
<keyword evidence="1" id="KW-0812">Transmembrane</keyword>
<evidence type="ECO:0000313" key="3">
    <source>
        <dbReference type="EMBL" id="AHF26169.1"/>
    </source>
</evidence>
<feature type="chain" id="PRO_5004789456" evidence="2">
    <location>
        <begin position="20"/>
        <end position="254"/>
    </location>
</feature>
<feature type="signal peptide" evidence="2">
    <location>
        <begin position="1"/>
        <end position="19"/>
    </location>
</feature>
<dbReference type="AlphaFoldDB" id="W0FRN4"/>